<dbReference type="InterPro" id="IPR036890">
    <property type="entry name" value="HATPase_C_sf"/>
</dbReference>
<reference evidence="9" key="1">
    <citation type="journal article" date="2019" name="Int. J. Syst. Evol. Microbiol.">
        <title>The Global Catalogue of Microorganisms (GCM) 10K type strain sequencing project: providing services to taxonomists for standard genome sequencing and annotation.</title>
        <authorList>
            <consortium name="The Broad Institute Genomics Platform"/>
            <consortium name="The Broad Institute Genome Sequencing Center for Infectious Disease"/>
            <person name="Wu L."/>
            <person name="Ma J."/>
        </authorList>
    </citation>
    <scope>NUCLEOTIDE SEQUENCE [LARGE SCALE GENOMIC DNA]</scope>
    <source>
        <strain evidence="9">JCM 17066</strain>
    </source>
</reference>
<evidence type="ECO:0000256" key="3">
    <source>
        <dbReference type="ARBA" id="ARBA00022553"/>
    </source>
</evidence>
<feature type="transmembrane region" description="Helical" evidence="6">
    <location>
        <begin position="343"/>
        <end position="360"/>
    </location>
</feature>
<dbReference type="RefSeq" id="WP_379000692.1">
    <property type="nucleotide sequence ID" value="NZ_JBHSMT010000031.1"/>
</dbReference>
<keyword evidence="4" id="KW-0808">Transferase</keyword>
<evidence type="ECO:0000256" key="4">
    <source>
        <dbReference type="ARBA" id="ARBA00022679"/>
    </source>
</evidence>
<dbReference type="InterPro" id="IPR004358">
    <property type="entry name" value="Sig_transdc_His_kin-like_C"/>
</dbReference>
<dbReference type="Gene3D" id="1.10.287.130">
    <property type="match status" value="1"/>
</dbReference>
<dbReference type="Pfam" id="PF05226">
    <property type="entry name" value="CHASE2"/>
    <property type="match status" value="1"/>
</dbReference>
<evidence type="ECO:0000313" key="9">
    <source>
        <dbReference type="Proteomes" id="UP001596045"/>
    </source>
</evidence>
<dbReference type="SUPFAM" id="SSF47384">
    <property type="entry name" value="Homodimeric domain of signal transducing histidine kinase"/>
    <property type="match status" value="1"/>
</dbReference>
<dbReference type="PANTHER" id="PTHR42878">
    <property type="entry name" value="TWO-COMPONENT HISTIDINE KINASE"/>
    <property type="match status" value="1"/>
</dbReference>
<dbReference type="Gene3D" id="3.30.450.20">
    <property type="entry name" value="PAS domain"/>
    <property type="match status" value="1"/>
</dbReference>
<dbReference type="InterPro" id="IPR007890">
    <property type="entry name" value="CHASE2"/>
</dbReference>
<keyword evidence="3" id="KW-0597">Phosphoprotein</keyword>
<dbReference type="InterPro" id="IPR003594">
    <property type="entry name" value="HATPase_dom"/>
</dbReference>
<keyword evidence="6" id="KW-0812">Transmembrane</keyword>
<dbReference type="CDD" id="cd00082">
    <property type="entry name" value="HisKA"/>
    <property type="match status" value="1"/>
</dbReference>
<feature type="transmembrane region" description="Helical" evidence="6">
    <location>
        <begin position="12"/>
        <end position="34"/>
    </location>
</feature>
<keyword evidence="9" id="KW-1185">Reference proteome</keyword>
<dbReference type="SMART" id="SM00387">
    <property type="entry name" value="HATPase_c"/>
    <property type="match status" value="1"/>
</dbReference>
<organism evidence="8 9">
    <name type="scientific">Paraherbaspirillum soli</name>
    <dbReference type="NCBI Taxonomy" id="631222"/>
    <lineage>
        <taxon>Bacteria</taxon>
        <taxon>Pseudomonadati</taxon>
        <taxon>Pseudomonadota</taxon>
        <taxon>Betaproteobacteria</taxon>
        <taxon>Burkholderiales</taxon>
        <taxon>Oxalobacteraceae</taxon>
        <taxon>Paraherbaspirillum</taxon>
    </lineage>
</organism>
<dbReference type="PANTHER" id="PTHR42878:SF12">
    <property type="entry name" value="SENSOR HISTIDINE KINASE YCBM"/>
    <property type="match status" value="1"/>
</dbReference>
<dbReference type="CDD" id="cd00075">
    <property type="entry name" value="HATPase"/>
    <property type="match status" value="1"/>
</dbReference>
<evidence type="ECO:0000256" key="1">
    <source>
        <dbReference type="ARBA" id="ARBA00000085"/>
    </source>
</evidence>
<evidence type="ECO:0000256" key="5">
    <source>
        <dbReference type="ARBA" id="ARBA00022777"/>
    </source>
</evidence>
<sequence>MLIPVTTLIKRIALRQWLAITLLMLLAAGGMGYLNGLGRLDRTLYDQFMRANSRPARDDIIIVAIDDYSISKLGRWPWDRKLHAKLLTQVMRAHPLAIGLDVIMPEPQSTGTGGHDDRELAQALAASRLTVLPMVVANTDSGLKALLPTPDLHQSARNIGHISLEQDVDGVVRSVFLKEGQNATWWPHFAVALAEVAEHQIGSRDAALPGARMQLAPADSNAAQTGNWQRDYQVGIPYAGGSGHFRSVPYASVLEGEVPAQFFSGKYVLIGATAIGMADAFPTPVSGTSGVMPGIEINANILAGLLDHKTIAIAPAPYTALFSMLPVLLALIAYLLWAPRISLLITAALMALTMVASYFLLTLGIWVAPTAALIALAIAPPLWSWIRLESAISYLGQEFVRLDQEPHLLPEPNTNRTAQGAGDLLEQRINAMQAAVRRVRDLRQFISDSLHSLPDATLVTTTDGRVLVANQFARDYFAAIGIGRVDGAMLPDLLAGMSLPPASKPAAGHTFSWSDLIDLQHASAFANGVPVQDRQGRDLLIKSGPCHSARQALTGWIVSIVDITSIRAAERSRDQTLRFLSHDMRAPQASILALLELQTDPASALPQKEFFSRLEQAARKTLGLADNFVQLARAESAEYRLEEVDFQDVLHDAVDAMWTLAHNKKIALTTEIDGHEFLANVDRSLMARALCNLISNAINYSPAETRIRCSLRLEYAGLLPQLVCSIADQGFGIAAQDQDRLFQRFQRVSAPGQPYSDGTGLGLVFVKTVVERHFGEITLASTVGQGTTFSVTLPTIAI</sequence>
<accession>A0ABW0MHM3</accession>
<dbReference type="PROSITE" id="PS50109">
    <property type="entry name" value="HIS_KIN"/>
    <property type="match status" value="1"/>
</dbReference>
<feature type="transmembrane region" description="Helical" evidence="6">
    <location>
        <begin position="316"/>
        <end position="336"/>
    </location>
</feature>
<dbReference type="InterPro" id="IPR005467">
    <property type="entry name" value="His_kinase_dom"/>
</dbReference>
<evidence type="ECO:0000256" key="2">
    <source>
        <dbReference type="ARBA" id="ARBA00012438"/>
    </source>
</evidence>
<keyword evidence="6" id="KW-0472">Membrane</keyword>
<protein>
    <recommendedName>
        <fullName evidence="2">histidine kinase</fullName>
        <ecNumber evidence="2">2.7.13.3</ecNumber>
    </recommendedName>
</protein>
<dbReference type="Proteomes" id="UP001596045">
    <property type="component" value="Unassembled WGS sequence"/>
</dbReference>
<dbReference type="InterPro" id="IPR050351">
    <property type="entry name" value="BphY/WalK/GraS-like"/>
</dbReference>
<dbReference type="InterPro" id="IPR036097">
    <property type="entry name" value="HisK_dim/P_sf"/>
</dbReference>
<evidence type="ECO:0000313" key="8">
    <source>
        <dbReference type="EMBL" id="MFC5476467.1"/>
    </source>
</evidence>
<keyword evidence="5" id="KW-0418">Kinase</keyword>
<dbReference type="Pfam" id="PF02518">
    <property type="entry name" value="HATPase_c"/>
    <property type="match status" value="1"/>
</dbReference>
<gene>
    <name evidence="8" type="ORF">ACFPM8_21080</name>
</gene>
<dbReference type="EMBL" id="JBHSMT010000031">
    <property type="protein sequence ID" value="MFC5476467.1"/>
    <property type="molecule type" value="Genomic_DNA"/>
</dbReference>
<dbReference type="InterPro" id="IPR003661">
    <property type="entry name" value="HisK_dim/P_dom"/>
</dbReference>
<proteinExistence type="predicted"/>
<name>A0ABW0MHM3_9BURK</name>
<keyword evidence="6" id="KW-1133">Transmembrane helix</keyword>
<comment type="catalytic activity">
    <reaction evidence="1">
        <text>ATP + protein L-histidine = ADP + protein N-phospho-L-histidine.</text>
        <dbReference type="EC" id="2.7.13.3"/>
    </reaction>
</comment>
<dbReference type="PIRSF" id="PIRSF037347">
    <property type="entry name" value="STHK_CHASE2_PAS_prd"/>
    <property type="match status" value="1"/>
</dbReference>
<dbReference type="InterPro" id="IPR017181">
    <property type="entry name" value="Sig_transdc_His_kin_CHASE2"/>
</dbReference>
<comment type="caution">
    <text evidence="8">The sequence shown here is derived from an EMBL/GenBank/DDBJ whole genome shotgun (WGS) entry which is preliminary data.</text>
</comment>
<evidence type="ECO:0000259" key="7">
    <source>
        <dbReference type="PROSITE" id="PS50109"/>
    </source>
</evidence>
<feature type="domain" description="Histidine kinase" evidence="7">
    <location>
        <begin position="579"/>
        <end position="797"/>
    </location>
</feature>
<dbReference type="EC" id="2.7.13.3" evidence="2"/>
<dbReference type="Gene3D" id="3.30.565.10">
    <property type="entry name" value="Histidine kinase-like ATPase, C-terminal domain"/>
    <property type="match status" value="1"/>
</dbReference>
<dbReference type="SMART" id="SM01080">
    <property type="entry name" value="CHASE2"/>
    <property type="match status" value="1"/>
</dbReference>
<evidence type="ECO:0000256" key="6">
    <source>
        <dbReference type="SAM" id="Phobius"/>
    </source>
</evidence>
<dbReference type="SUPFAM" id="SSF55874">
    <property type="entry name" value="ATPase domain of HSP90 chaperone/DNA topoisomerase II/histidine kinase"/>
    <property type="match status" value="1"/>
</dbReference>
<dbReference type="PRINTS" id="PR00344">
    <property type="entry name" value="BCTRLSENSOR"/>
</dbReference>